<sequence>MKVIGLTGGIASGKSTVSAILRQKGAYIIDADEIAREIVKPGKPAWKEIVEYFGSDILNEDGSIRRKKLARIVFSDEKKLAVLNRITHPRIVEEIKKELEACKERHEKVVVIDAALLLEIGLDVLVDEVWLVSVDEKTQVKRLMERERSISYTEALKRIRAQMPLEEKLKFATRVIDNSGDIENTKKQVNRIWREIEKTWEDSQHETQQFIS</sequence>
<comment type="subcellular location">
    <subcellularLocation>
        <location evidence="8">Cytoplasm</location>
    </subcellularLocation>
</comment>
<dbReference type="NCBIfam" id="TIGR00152">
    <property type="entry name" value="dephospho-CoA kinase"/>
    <property type="match status" value="1"/>
</dbReference>
<dbReference type="UniPathway" id="UPA00241">
    <property type="reaction ID" value="UER00356"/>
</dbReference>
<dbReference type="Pfam" id="PF01121">
    <property type="entry name" value="CoaE"/>
    <property type="match status" value="1"/>
</dbReference>
<organism evidence="10 11">
    <name type="scientific">Thermosediminibacter litoriperuensis</name>
    <dbReference type="NCBI Taxonomy" id="291989"/>
    <lineage>
        <taxon>Bacteria</taxon>
        <taxon>Bacillati</taxon>
        <taxon>Bacillota</taxon>
        <taxon>Clostridia</taxon>
        <taxon>Thermosediminibacterales</taxon>
        <taxon>Thermosediminibacteraceae</taxon>
        <taxon>Thermosediminibacter</taxon>
    </lineage>
</organism>
<keyword evidence="11" id="KW-1185">Reference proteome</keyword>
<gene>
    <name evidence="8" type="primary">coaE</name>
    <name evidence="10" type="ORF">LZ11_02227</name>
</gene>
<evidence type="ECO:0000256" key="8">
    <source>
        <dbReference type="HAMAP-Rule" id="MF_00376"/>
    </source>
</evidence>
<dbReference type="Gene3D" id="3.40.50.300">
    <property type="entry name" value="P-loop containing nucleotide triphosphate hydrolases"/>
    <property type="match status" value="1"/>
</dbReference>
<reference evidence="10 11" key="1">
    <citation type="submission" date="2019-07" db="EMBL/GenBank/DDBJ databases">
        <title>Genomic Encyclopedia of Type Strains, Phase I: the one thousand microbial genomes (KMG-I) project.</title>
        <authorList>
            <person name="Kyrpides N."/>
        </authorList>
    </citation>
    <scope>NUCLEOTIDE SEQUENCE [LARGE SCALE GENOMIC DNA]</scope>
    <source>
        <strain evidence="10 11">DSM 16647</strain>
    </source>
</reference>
<keyword evidence="3 8" id="KW-0808">Transferase</keyword>
<dbReference type="PANTHER" id="PTHR10695:SF46">
    <property type="entry name" value="BIFUNCTIONAL COENZYME A SYNTHASE-RELATED"/>
    <property type="match status" value="1"/>
</dbReference>
<evidence type="ECO:0000256" key="4">
    <source>
        <dbReference type="ARBA" id="ARBA00022741"/>
    </source>
</evidence>
<accession>A0A5S5AJ61</accession>
<comment type="catalytic activity">
    <reaction evidence="8">
        <text>3'-dephospho-CoA + ATP = ADP + CoA + H(+)</text>
        <dbReference type="Rhea" id="RHEA:18245"/>
        <dbReference type="ChEBI" id="CHEBI:15378"/>
        <dbReference type="ChEBI" id="CHEBI:30616"/>
        <dbReference type="ChEBI" id="CHEBI:57287"/>
        <dbReference type="ChEBI" id="CHEBI:57328"/>
        <dbReference type="ChEBI" id="CHEBI:456216"/>
        <dbReference type="EC" id="2.7.1.24"/>
    </reaction>
</comment>
<dbReference type="RefSeq" id="WP_148867897.1">
    <property type="nucleotide sequence ID" value="NZ_VNHO01000034.1"/>
</dbReference>
<comment type="similarity">
    <text evidence="1 8">Belongs to the CoaE family.</text>
</comment>
<dbReference type="CDD" id="cd02022">
    <property type="entry name" value="DPCK"/>
    <property type="match status" value="1"/>
</dbReference>
<dbReference type="GO" id="GO:0015937">
    <property type="term" value="P:coenzyme A biosynthetic process"/>
    <property type="evidence" value="ECO:0007669"/>
    <property type="project" value="UniProtKB-UniRule"/>
</dbReference>
<name>A0A5S5AJ61_9FIRM</name>
<dbReference type="EMBL" id="VNHO01000034">
    <property type="protein sequence ID" value="TYP49218.1"/>
    <property type="molecule type" value="Genomic_DNA"/>
</dbReference>
<dbReference type="PROSITE" id="PS51219">
    <property type="entry name" value="DPCK"/>
    <property type="match status" value="1"/>
</dbReference>
<dbReference type="EC" id="2.7.1.24" evidence="8 9"/>
<dbReference type="InterPro" id="IPR001977">
    <property type="entry name" value="Depp_CoAkinase"/>
</dbReference>
<dbReference type="FunFam" id="3.40.50.300:FF:000991">
    <property type="entry name" value="Dephospho-CoA kinase"/>
    <property type="match status" value="1"/>
</dbReference>
<keyword evidence="6 8" id="KW-0067">ATP-binding</keyword>
<evidence type="ECO:0000256" key="9">
    <source>
        <dbReference type="NCBIfam" id="TIGR00152"/>
    </source>
</evidence>
<evidence type="ECO:0000256" key="2">
    <source>
        <dbReference type="ARBA" id="ARBA00022490"/>
    </source>
</evidence>
<evidence type="ECO:0000256" key="1">
    <source>
        <dbReference type="ARBA" id="ARBA00009018"/>
    </source>
</evidence>
<comment type="caution">
    <text evidence="10">The sequence shown here is derived from an EMBL/GenBank/DDBJ whole genome shotgun (WGS) entry which is preliminary data.</text>
</comment>
<dbReference type="InterPro" id="IPR027417">
    <property type="entry name" value="P-loop_NTPase"/>
</dbReference>
<evidence type="ECO:0000256" key="3">
    <source>
        <dbReference type="ARBA" id="ARBA00022679"/>
    </source>
</evidence>
<feature type="binding site" evidence="8">
    <location>
        <begin position="11"/>
        <end position="16"/>
    </location>
    <ligand>
        <name>ATP</name>
        <dbReference type="ChEBI" id="CHEBI:30616"/>
    </ligand>
</feature>
<keyword evidence="2 8" id="KW-0963">Cytoplasm</keyword>
<dbReference type="GO" id="GO:0004140">
    <property type="term" value="F:dephospho-CoA kinase activity"/>
    <property type="evidence" value="ECO:0007669"/>
    <property type="project" value="UniProtKB-UniRule"/>
</dbReference>
<comment type="function">
    <text evidence="8">Catalyzes the phosphorylation of the 3'-hydroxyl group of dephosphocoenzyme A to form coenzyme A.</text>
</comment>
<dbReference type="HAMAP" id="MF_00376">
    <property type="entry name" value="Dephospho_CoA_kinase"/>
    <property type="match status" value="1"/>
</dbReference>
<evidence type="ECO:0000313" key="10">
    <source>
        <dbReference type="EMBL" id="TYP49218.1"/>
    </source>
</evidence>
<dbReference type="OrthoDB" id="9812943at2"/>
<dbReference type="SUPFAM" id="SSF52540">
    <property type="entry name" value="P-loop containing nucleoside triphosphate hydrolases"/>
    <property type="match status" value="1"/>
</dbReference>
<evidence type="ECO:0000256" key="6">
    <source>
        <dbReference type="ARBA" id="ARBA00022840"/>
    </source>
</evidence>
<proteinExistence type="inferred from homology"/>
<evidence type="ECO:0000256" key="7">
    <source>
        <dbReference type="ARBA" id="ARBA00022993"/>
    </source>
</evidence>
<dbReference type="GO" id="GO:0005737">
    <property type="term" value="C:cytoplasm"/>
    <property type="evidence" value="ECO:0007669"/>
    <property type="project" value="UniProtKB-SubCell"/>
</dbReference>
<dbReference type="GO" id="GO:0005524">
    <property type="term" value="F:ATP binding"/>
    <property type="evidence" value="ECO:0007669"/>
    <property type="project" value="UniProtKB-UniRule"/>
</dbReference>
<comment type="pathway">
    <text evidence="8">Cofactor biosynthesis; coenzyme A biosynthesis; CoA from (R)-pantothenate: step 5/5.</text>
</comment>
<dbReference type="Proteomes" id="UP000322294">
    <property type="component" value="Unassembled WGS sequence"/>
</dbReference>
<evidence type="ECO:0000256" key="5">
    <source>
        <dbReference type="ARBA" id="ARBA00022777"/>
    </source>
</evidence>
<keyword evidence="4 8" id="KW-0547">Nucleotide-binding</keyword>
<keyword evidence="5 8" id="KW-0418">Kinase</keyword>
<protein>
    <recommendedName>
        <fullName evidence="8 9">Dephospho-CoA kinase</fullName>
        <ecNumber evidence="8 9">2.7.1.24</ecNumber>
    </recommendedName>
    <alternativeName>
        <fullName evidence="8">Dephosphocoenzyme A kinase</fullName>
    </alternativeName>
</protein>
<keyword evidence="7 8" id="KW-0173">Coenzyme A biosynthesis</keyword>
<dbReference type="PANTHER" id="PTHR10695">
    <property type="entry name" value="DEPHOSPHO-COA KINASE-RELATED"/>
    <property type="match status" value="1"/>
</dbReference>
<dbReference type="AlphaFoldDB" id="A0A5S5AJ61"/>
<evidence type="ECO:0000313" key="11">
    <source>
        <dbReference type="Proteomes" id="UP000322294"/>
    </source>
</evidence>